<accession>A0AAD9NKX8</accession>
<organism evidence="1 2">
    <name type="scientific">Ridgeia piscesae</name>
    <name type="common">Tubeworm</name>
    <dbReference type="NCBI Taxonomy" id="27915"/>
    <lineage>
        <taxon>Eukaryota</taxon>
        <taxon>Metazoa</taxon>
        <taxon>Spiralia</taxon>
        <taxon>Lophotrochozoa</taxon>
        <taxon>Annelida</taxon>
        <taxon>Polychaeta</taxon>
        <taxon>Sedentaria</taxon>
        <taxon>Canalipalpata</taxon>
        <taxon>Sabellida</taxon>
        <taxon>Siboglinidae</taxon>
        <taxon>Ridgeia</taxon>
    </lineage>
</organism>
<keyword evidence="2" id="KW-1185">Reference proteome</keyword>
<reference evidence="1" key="1">
    <citation type="journal article" date="2023" name="Mol. Biol. Evol.">
        <title>Third-Generation Sequencing Reveals the Adaptive Role of the Epigenome in Three Deep-Sea Polychaetes.</title>
        <authorList>
            <person name="Perez M."/>
            <person name="Aroh O."/>
            <person name="Sun Y."/>
            <person name="Lan Y."/>
            <person name="Juniper S.K."/>
            <person name="Young C.R."/>
            <person name="Angers B."/>
            <person name="Qian P.Y."/>
        </authorList>
    </citation>
    <scope>NUCLEOTIDE SEQUENCE</scope>
    <source>
        <tissue evidence="1">Vestimentum</tissue>
    </source>
</reference>
<dbReference type="AlphaFoldDB" id="A0AAD9NKX8"/>
<dbReference type="EMBL" id="JAODUO010000848">
    <property type="protein sequence ID" value="KAK2173830.1"/>
    <property type="molecule type" value="Genomic_DNA"/>
</dbReference>
<protein>
    <submittedName>
        <fullName evidence="1">Uncharacterized protein</fullName>
    </submittedName>
</protein>
<proteinExistence type="predicted"/>
<evidence type="ECO:0000313" key="1">
    <source>
        <dbReference type="EMBL" id="KAK2173830.1"/>
    </source>
</evidence>
<dbReference type="Proteomes" id="UP001209878">
    <property type="component" value="Unassembled WGS sequence"/>
</dbReference>
<gene>
    <name evidence="1" type="ORF">NP493_848g03085</name>
</gene>
<name>A0AAD9NKX8_RIDPI</name>
<comment type="caution">
    <text evidence="1">The sequence shown here is derived from an EMBL/GenBank/DDBJ whole genome shotgun (WGS) entry which is preliminary data.</text>
</comment>
<evidence type="ECO:0000313" key="2">
    <source>
        <dbReference type="Proteomes" id="UP001209878"/>
    </source>
</evidence>
<sequence length="161" mass="18114">MIRKHINQPVAELLTHALISSRLDTCNSLLHGLDKTQLKRLQRLQNTAARLVTLSRKCTHITPILKQLQGYQSNRELSSKSPCLCYLCSLVKLYEPLRGNMRSVNKLLLTEHKSKNSRGARSFTVSAAKACNTRPNNIRASATVGVFKTALKTHLSKPYFE</sequence>